<dbReference type="Proteomes" id="UP000007575">
    <property type="component" value="Chromosome"/>
</dbReference>
<proteinExistence type="inferred from homology"/>
<dbReference type="GO" id="GO:0004347">
    <property type="term" value="F:glucose-6-phosphate isomerase activity"/>
    <property type="evidence" value="ECO:0007669"/>
    <property type="project" value="InterPro"/>
</dbReference>
<dbReference type="STRING" id="745776.DGo_CA0907"/>
<dbReference type="GO" id="GO:1901135">
    <property type="term" value="P:carbohydrate derivative metabolic process"/>
    <property type="evidence" value="ECO:0007669"/>
    <property type="project" value="InterPro"/>
</dbReference>
<feature type="region of interest" description="Disordered" evidence="3">
    <location>
        <begin position="285"/>
        <end position="332"/>
    </location>
</feature>
<dbReference type="InterPro" id="IPR019490">
    <property type="entry name" value="Glu6P/Mann6P_isomerase_C"/>
</dbReference>
<dbReference type="GO" id="GO:0004476">
    <property type="term" value="F:mannose-6-phosphate isomerase activity"/>
    <property type="evidence" value="ECO:0007669"/>
    <property type="project" value="InterPro"/>
</dbReference>
<comment type="similarity">
    <text evidence="1">Belongs to the PGI/PMI family.</text>
</comment>
<dbReference type="KEGG" id="dgo:DGo_CA0907"/>
<protein>
    <submittedName>
        <fullName evidence="6">Putative phosphosugar isomerase</fullName>
    </submittedName>
</protein>
<dbReference type="SUPFAM" id="SSF53697">
    <property type="entry name" value="SIS domain"/>
    <property type="match status" value="1"/>
</dbReference>
<dbReference type="Pfam" id="PF10432">
    <property type="entry name" value="bact-PGI_C"/>
    <property type="match status" value="1"/>
</dbReference>
<dbReference type="Pfam" id="PF18353">
    <property type="entry name" value="PG_isomerase_N"/>
    <property type="match status" value="1"/>
</dbReference>
<evidence type="ECO:0000256" key="1">
    <source>
        <dbReference type="ARBA" id="ARBA00010523"/>
    </source>
</evidence>
<keyword evidence="2 6" id="KW-0413">Isomerase</keyword>
<name>H8GYI1_DEIGI</name>
<evidence type="ECO:0000256" key="3">
    <source>
        <dbReference type="SAM" id="MobiDB-lite"/>
    </source>
</evidence>
<evidence type="ECO:0000256" key="2">
    <source>
        <dbReference type="ARBA" id="ARBA00023235"/>
    </source>
</evidence>
<sequence length="332" mass="34896">MRLLSALPGSYAGPDRPETGPFAVVGVGEGTLAAHLLTSLIGTNFARTGTQFVLSSADAQDAARTYAEIAEVAGATVRRVSTGGQPDDVDVLIPAGAFATYHYAQFVAHASGHGDEARAAEALLADLAARCAPEIEEGNPARDLAWSLWGRAPLLLAAPDADALPHAWQSLLARTGKTLAVPVPGDALPFVTGAFEAQHEKGDGRIALILGEADAALHVAREVLESRIDEVVQVPYPAGSEGGYAGQLALWYFGAWVAAYLAERYDQSPADPPMLARAQAVLAGEAGEDTLGTESPAPRRRAADEDDRWDDDDEAETEADLDDDFSGRDDLN</sequence>
<evidence type="ECO:0000313" key="6">
    <source>
        <dbReference type="EMBL" id="AFD24834.1"/>
    </source>
</evidence>
<evidence type="ECO:0000259" key="5">
    <source>
        <dbReference type="Pfam" id="PF18353"/>
    </source>
</evidence>
<dbReference type="AlphaFoldDB" id="H8GYI1"/>
<reference evidence="6 7" key="1">
    <citation type="journal article" date="2012" name="PLoS ONE">
        <title>Genome sequence and transcriptome analysis of the radioresistant bacterium Deinococcus gobiensis: insights into the extreme environmental adaptations.</title>
        <authorList>
            <person name="Yuan M."/>
            <person name="Chen M."/>
            <person name="Zhang W."/>
            <person name="Lu W."/>
            <person name="Wang J."/>
            <person name="Yang M."/>
            <person name="Zhao P."/>
            <person name="Tang R."/>
            <person name="Li X."/>
            <person name="Hao Y."/>
            <person name="Zhou Z."/>
            <person name="Zhan Y."/>
            <person name="Yu H."/>
            <person name="Teng C."/>
            <person name="Yan Y."/>
            <person name="Ping S."/>
            <person name="Wang Y."/>
            <person name="Lin M."/>
        </authorList>
    </citation>
    <scope>NUCLEOTIDE SEQUENCE [LARGE SCALE GENOMIC DNA]</scope>
    <source>
        <strain evidence="6 7">I-0</strain>
    </source>
</reference>
<evidence type="ECO:0000259" key="4">
    <source>
        <dbReference type="Pfam" id="PF10432"/>
    </source>
</evidence>
<gene>
    <name evidence="6" type="ordered locus">DGo_CA0907</name>
</gene>
<organism evidence="6 7">
    <name type="scientific">Deinococcus gobiensis (strain DSM 21396 / JCM 16679 / CGMCC 1.7299 / I-0)</name>
    <dbReference type="NCBI Taxonomy" id="745776"/>
    <lineage>
        <taxon>Bacteria</taxon>
        <taxon>Thermotogati</taxon>
        <taxon>Deinococcota</taxon>
        <taxon>Deinococci</taxon>
        <taxon>Deinococcales</taxon>
        <taxon>Deinococcaceae</taxon>
        <taxon>Deinococcus</taxon>
    </lineage>
</organism>
<dbReference type="EMBL" id="CP002191">
    <property type="protein sequence ID" value="AFD24834.1"/>
    <property type="molecule type" value="Genomic_DNA"/>
</dbReference>
<dbReference type="InterPro" id="IPR041001">
    <property type="entry name" value="PG_isomerase_N"/>
</dbReference>
<dbReference type="Gene3D" id="3.40.50.10490">
    <property type="entry name" value="Glucose-6-phosphate isomerase like protein, domain 1"/>
    <property type="match status" value="1"/>
</dbReference>
<dbReference type="PATRIC" id="fig|745776.4.peg.931"/>
<dbReference type="HOGENOM" id="CLU_063839_0_0_0"/>
<feature type="domain" description="Bifunctional glucose-6-phosphate/mannose-6-phosphate isomerase C-terminal" evidence="4">
    <location>
        <begin position="139"/>
        <end position="277"/>
    </location>
</feature>
<dbReference type="GO" id="GO:0097367">
    <property type="term" value="F:carbohydrate derivative binding"/>
    <property type="evidence" value="ECO:0007669"/>
    <property type="project" value="InterPro"/>
</dbReference>
<dbReference type="Gene3D" id="3.40.50.10920">
    <property type="match status" value="1"/>
</dbReference>
<accession>H8GYI1</accession>
<evidence type="ECO:0000313" key="7">
    <source>
        <dbReference type="Proteomes" id="UP000007575"/>
    </source>
</evidence>
<feature type="domain" description="Phosphoglucose isomerase N-terminal" evidence="5">
    <location>
        <begin position="2"/>
        <end position="112"/>
    </location>
</feature>
<feature type="compositionally biased region" description="Acidic residues" evidence="3">
    <location>
        <begin position="304"/>
        <end position="324"/>
    </location>
</feature>
<keyword evidence="7" id="KW-1185">Reference proteome</keyword>
<dbReference type="InterPro" id="IPR046348">
    <property type="entry name" value="SIS_dom_sf"/>
</dbReference>
<dbReference type="GO" id="GO:0005975">
    <property type="term" value="P:carbohydrate metabolic process"/>
    <property type="evidence" value="ECO:0007669"/>
    <property type="project" value="InterPro"/>
</dbReference>
<dbReference type="eggNOG" id="ENOG502Z8EN">
    <property type="taxonomic scope" value="Bacteria"/>
</dbReference>